<dbReference type="SUPFAM" id="SSF52540">
    <property type="entry name" value="P-loop containing nucleoside triphosphate hydrolases"/>
    <property type="match status" value="1"/>
</dbReference>
<gene>
    <name evidence="3" type="ORF">HKI87_03g19560</name>
</gene>
<feature type="domain" description="FCP1 homology" evidence="2">
    <location>
        <begin position="279"/>
        <end position="434"/>
    </location>
</feature>
<dbReference type="PROSITE" id="PS50969">
    <property type="entry name" value="FCP1"/>
    <property type="match status" value="1"/>
</dbReference>
<feature type="compositionally biased region" description="Polar residues" evidence="1">
    <location>
        <begin position="474"/>
        <end position="489"/>
    </location>
</feature>
<dbReference type="Proteomes" id="UP001472866">
    <property type="component" value="Chromosome 03"/>
</dbReference>
<dbReference type="GO" id="GO:0003690">
    <property type="term" value="F:double-stranded DNA binding"/>
    <property type="evidence" value="ECO:0007669"/>
    <property type="project" value="TreeGrafter"/>
</dbReference>
<sequence length="489" mass="53787">MAGEWVTVKKKRGSDRGGGERSTYPEGSHPEPSDSGRWREQGKSPSPRGDCGVDASRGPARILLLVGLPGSGKSTFAKKLRAKGWWVISQDALGTRDRCVTEFRKALQRGKSVVVDRCNHTRAQRQIWIAESVRATAGSTTGARVFALCFNTDARECRRRVLERRGHRTLSPQDEEANGVVARFLAESEEVRNKEGFIKIYRRYHPTGKKNRKDEGAKDEDFLLRTIEAETSKPATKIRGLNASASPYLPSKRGSRPEAESGAAQQTAEDPPAAPYSIDCSNRVLLLFDLNGTLINKTNRRKNNLKSLKVRPGAEALLRLRDKGFKLGIYSSATLKTCTKAIKSLADAMGGEEVFSHVLHRDYCELAPGVAGKSWDTVKPLAKHVTDVNRCILFDDDEYKVLDSESLHHVLVPEWTGDRKDGVLGALVASTEARILSSEEEDIRMAAAKISLDLLEHEERAKGGKEGSERDSPRTSAATDLGNLSLSSP</sequence>
<dbReference type="CDD" id="cd01427">
    <property type="entry name" value="HAD_like"/>
    <property type="match status" value="1"/>
</dbReference>
<dbReference type="GO" id="GO:0046403">
    <property type="term" value="F:polynucleotide 3'-phosphatase activity"/>
    <property type="evidence" value="ECO:0007669"/>
    <property type="project" value="TreeGrafter"/>
</dbReference>
<dbReference type="InterPro" id="IPR023214">
    <property type="entry name" value="HAD_sf"/>
</dbReference>
<evidence type="ECO:0000259" key="2">
    <source>
        <dbReference type="PROSITE" id="PS50969"/>
    </source>
</evidence>
<dbReference type="InterPro" id="IPR036412">
    <property type="entry name" value="HAD-like_sf"/>
</dbReference>
<evidence type="ECO:0000313" key="3">
    <source>
        <dbReference type="EMBL" id="WZN60427.1"/>
    </source>
</evidence>
<feature type="compositionally biased region" description="Basic and acidic residues" evidence="1">
    <location>
        <begin position="458"/>
        <end position="473"/>
    </location>
</feature>
<feature type="region of interest" description="Disordered" evidence="1">
    <location>
        <begin position="235"/>
        <end position="275"/>
    </location>
</feature>
<organism evidence="3 4">
    <name type="scientific">Chloropicon roscoffensis</name>
    <dbReference type="NCBI Taxonomy" id="1461544"/>
    <lineage>
        <taxon>Eukaryota</taxon>
        <taxon>Viridiplantae</taxon>
        <taxon>Chlorophyta</taxon>
        <taxon>Chloropicophyceae</taxon>
        <taxon>Chloropicales</taxon>
        <taxon>Chloropicaceae</taxon>
        <taxon>Chloropicon</taxon>
    </lineage>
</organism>
<feature type="compositionally biased region" description="Basic and acidic residues" evidence="1">
    <location>
        <begin position="28"/>
        <end position="42"/>
    </location>
</feature>
<dbReference type="AlphaFoldDB" id="A0AAX4P2D9"/>
<evidence type="ECO:0000313" key="4">
    <source>
        <dbReference type="Proteomes" id="UP001472866"/>
    </source>
</evidence>
<reference evidence="3 4" key="1">
    <citation type="submission" date="2024-03" db="EMBL/GenBank/DDBJ databases">
        <title>Complete genome sequence of the green alga Chloropicon roscoffensis RCC1871.</title>
        <authorList>
            <person name="Lemieux C."/>
            <person name="Pombert J.-F."/>
            <person name="Otis C."/>
            <person name="Turmel M."/>
        </authorList>
    </citation>
    <scope>NUCLEOTIDE SEQUENCE [LARGE SCALE GENOMIC DNA]</scope>
    <source>
        <strain evidence="3 4">RCC1871</strain>
    </source>
</reference>
<dbReference type="GO" id="GO:0046404">
    <property type="term" value="F:ATP-dependent polydeoxyribonucleotide 5'-hydroxyl-kinase activity"/>
    <property type="evidence" value="ECO:0007669"/>
    <property type="project" value="TreeGrafter"/>
</dbReference>
<proteinExistence type="predicted"/>
<accession>A0AAX4P2D9</accession>
<dbReference type="PANTHER" id="PTHR12083">
    <property type="entry name" value="BIFUNCTIONAL POLYNUCLEOTIDE PHOSPHATASE/KINASE"/>
    <property type="match status" value="1"/>
</dbReference>
<dbReference type="InterPro" id="IPR004274">
    <property type="entry name" value="FCP1_dom"/>
</dbReference>
<feature type="region of interest" description="Disordered" evidence="1">
    <location>
        <begin position="1"/>
        <end position="55"/>
    </location>
</feature>
<dbReference type="EMBL" id="CP151503">
    <property type="protein sequence ID" value="WZN60427.1"/>
    <property type="molecule type" value="Genomic_DNA"/>
</dbReference>
<dbReference type="GO" id="GO:0006281">
    <property type="term" value="P:DNA repair"/>
    <property type="evidence" value="ECO:0007669"/>
    <property type="project" value="TreeGrafter"/>
</dbReference>
<dbReference type="Pfam" id="PF03031">
    <property type="entry name" value="NIF"/>
    <property type="match status" value="1"/>
</dbReference>
<dbReference type="Gene3D" id="3.40.50.1000">
    <property type="entry name" value="HAD superfamily/HAD-like"/>
    <property type="match status" value="1"/>
</dbReference>
<feature type="region of interest" description="Disordered" evidence="1">
    <location>
        <begin position="458"/>
        <end position="489"/>
    </location>
</feature>
<dbReference type="SUPFAM" id="SSF56784">
    <property type="entry name" value="HAD-like"/>
    <property type="match status" value="1"/>
</dbReference>
<keyword evidence="4" id="KW-1185">Reference proteome</keyword>
<dbReference type="Gene3D" id="3.40.50.300">
    <property type="entry name" value="P-loop containing nucleotide triphosphate hydrolases"/>
    <property type="match status" value="1"/>
</dbReference>
<dbReference type="PANTHER" id="PTHR12083:SF9">
    <property type="entry name" value="BIFUNCTIONAL POLYNUCLEOTIDE PHOSPHATASE_KINASE"/>
    <property type="match status" value="1"/>
</dbReference>
<dbReference type="InterPro" id="IPR027417">
    <property type="entry name" value="P-loop_NTPase"/>
</dbReference>
<dbReference type="SMART" id="SM00577">
    <property type="entry name" value="CPDc"/>
    <property type="match status" value="1"/>
</dbReference>
<protein>
    <submittedName>
        <fullName evidence="3">FCP1 homology domain-containing protein</fullName>
    </submittedName>
</protein>
<name>A0AAX4P2D9_9CHLO</name>
<evidence type="ECO:0000256" key="1">
    <source>
        <dbReference type="SAM" id="MobiDB-lite"/>
    </source>
</evidence>